<dbReference type="RefSeq" id="WP_074712031.1">
    <property type="nucleotide sequence ID" value="NZ_FNTV01000001.1"/>
</dbReference>
<proteinExistence type="predicted"/>
<evidence type="ECO:0000313" key="2">
    <source>
        <dbReference type="Proteomes" id="UP000182725"/>
    </source>
</evidence>
<dbReference type="AlphaFoldDB" id="A0A1H5M2Z1"/>
<accession>A0A1H5M2Z1</accession>
<dbReference type="EMBL" id="FNTV01000001">
    <property type="protein sequence ID" value="SEE83664.1"/>
    <property type="molecule type" value="Genomic_DNA"/>
</dbReference>
<name>A0A1H5M2Z1_9MICC</name>
<protein>
    <submittedName>
        <fullName evidence="1">Uncharacterized protein</fullName>
    </submittedName>
</protein>
<evidence type="ECO:0000313" key="1">
    <source>
        <dbReference type="EMBL" id="SEE83664.1"/>
    </source>
</evidence>
<dbReference type="Proteomes" id="UP000182725">
    <property type="component" value="Unassembled WGS sequence"/>
</dbReference>
<sequence>MSVCTEVDLIAKPIGSQIHIRFANQPFVWHFTKTTAHSWKRTNQALRTVWASNEHLAYLITEGQQTNSLGESL</sequence>
<organism evidence="1 2">
    <name type="scientific">Arthrobacter alpinus</name>
    <dbReference type="NCBI Taxonomy" id="656366"/>
    <lineage>
        <taxon>Bacteria</taxon>
        <taxon>Bacillati</taxon>
        <taxon>Actinomycetota</taxon>
        <taxon>Actinomycetes</taxon>
        <taxon>Micrococcales</taxon>
        <taxon>Micrococcaceae</taxon>
        <taxon>Arthrobacter</taxon>
    </lineage>
</organism>
<reference evidence="1 2" key="1">
    <citation type="submission" date="2016-10" db="EMBL/GenBank/DDBJ databases">
        <authorList>
            <person name="de Groot N.N."/>
        </authorList>
    </citation>
    <scope>NUCLEOTIDE SEQUENCE [LARGE SCALE GENOMIC DNA]</scope>
    <source>
        <strain evidence="1 2">DSM 22274</strain>
    </source>
</reference>
<gene>
    <name evidence="1" type="ORF">SAMN04489740_2727</name>
</gene>